<accession>A0ABY7SJE4</accession>
<name>A0ABY7SJE4_9RHOB</name>
<feature type="transmembrane region" description="Helical" evidence="1">
    <location>
        <begin position="6"/>
        <end position="29"/>
    </location>
</feature>
<feature type="transmembrane region" description="Helical" evidence="1">
    <location>
        <begin position="50"/>
        <end position="74"/>
    </location>
</feature>
<protein>
    <submittedName>
        <fullName evidence="2">Uncharacterized protein</fullName>
    </submittedName>
</protein>
<proteinExistence type="predicted"/>
<keyword evidence="1" id="KW-1133">Transmembrane helix</keyword>
<evidence type="ECO:0000313" key="3">
    <source>
        <dbReference type="Proteomes" id="UP001219349"/>
    </source>
</evidence>
<evidence type="ECO:0000313" key="2">
    <source>
        <dbReference type="EMBL" id="WCR07126.1"/>
    </source>
</evidence>
<keyword evidence="1" id="KW-0472">Membrane</keyword>
<dbReference type="Proteomes" id="UP001219349">
    <property type="component" value="Chromosome"/>
</dbReference>
<keyword evidence="1" id="KW-0812">Transmembrane</keyword>
<evidence type="ECO:0000256" key="1">
    <source>
        <dbReference type="SAM" id="Phobius"/>
    </source>
</evidence>
<keyword evidence="3" id="KW-1185">Reference proteome</keyword>
<dbReference type="RefSeq" id="WP_271883609.1">
    <property type="nucleotide sequence ID" value="NZ_CP067136.1"/>
</dbReference>
<organism evidence="2 3">
    <name type="scientific">Paracoccus fistulariae</name>
    <dbReference type="NCBI Taxonomy" id="658446"/>
    <lineage>
        <taxon>Bacteria</taxon>
        <taxon>Pseudomonadati</taxon>
        <taxon>Pseudomonadota</taxon>
        <taxon>Alphaproteobacteria</taxon>
        <taxon>Rhodobacterales</taxon>
        <taxon>Paracoccaceae</taxon>
        <taxon>Paracoccus</taxon>
    </lineage>
</organism>
<gene>
    <name evidence="2" type="ORF">JHX87_16975</name>
</gene>
<sequence>MTIYDGLIWGGAVLTLIGLGALIWCIFTVSRARSKGLEDAQLRALMQRAVAVNMAALAASTIGLMLVVVGIFLAP</sequence>
<dbReference type="EMBL" id="CP067136">
    <property type="protein sequence ID" value="WCR07126.1"/>
    <property type="molecule type" value="Genomic_DNA"/>
</dbReference>
<reference evidence="2 3" key="1">
    <citation type="submission" date="2021-01" db="EMBL/GenBank/DDBJ databases">
        <title>Biogeographic distribution of Paracoccus.</title>
        <authorList>
            <person name="Hollensteiner J."/>
            <person name="Leineberger J."/>
            <person name="Brinkhoff T."/>
            <person name="Daniel R."/>
        </authorList>
    </citation>
    <scope>NUCLEOTIDE SEQUENCE [LARGE SCALE GENOMIC DNA]</scope>
    <source>
        <strain evidence="2 3">KCTC 22803</strain>
    </source>
</reference>